<gene>
    <name evidence="1" type="ORF">O1611_g5624</name>
</gene>
<name>A0ACC2JKZ0_9PEZI</name>
<proteinExistence type="predicted"/>
<dbReference type="EMBL" id="JAPUUL010001216">
    <property type="protein sequence ID" value="KAJ8128012.1"/>
    <property type="molecule type" value="Genomic_DNA"/>
</dbReference>
<evidence type="ECO:0000313" key="1">
    <source>
        <dbReference type="EMBL" id="KAJ8128012.1"/>
    </source>
</evidence>
<comment type="caution">
    <text evidence="1">The sequence shown here is derived from an EMBL/GenBank/DDBJ whole genome shotgun (WGS) entry which is preliminary data.</text>
</comment>
<sequence length="1065" mass="119845">MEQDSETSLKRILDGLKLGHLLPSPNVGLPPAPASADRDTSEQQPAVDINLFSHLDQECQFAETPVMQLPQTLAGENESSQGNLFPGSSYSELLIDSSFPLSSKLGHVLSAWDWNPLENVNPDIHSLYTAEMGPIDDNHSSVSHPFSQPNSSPSCSSDSRTDPGASDTEETKELISMLSDRMGSLQIEPSGQVRFYGPTSNFNLVDMPAPDNLTIHRTVRSDGQDCLDRLGIGATVPPDIEEHLSNLYFAWQDPAIHVVNRSVYEQAKDKWQDGEDTPYYSLALMNSICALGAAFETRYHPTFITFPRSLSDFFADRAKALLDIELDSPCPATVQALVVISGHDIGCKRDARGWLYSGMALRLAFDLSLHIDLSSYVIRGALSHEEASARRTAFWGAYTADRTWSYYLGRPSHASIRAVMLPRLDTNQCSQVTGEWIPYVQAQSFENCSLVVDLVDTTSRQRSLLWEIITPLSDAIYESTGVSYSELEEIYKKVAADLVKWKTGLDTSLQIDTEQDKSYLPHVLLLQSYSQAEPFLADARRQCIDSAIAIAKLLRIYESQYTFRRINVQAVGMTCSAALLLIFALVTGYQRPEGKELKVYLVVCFRALEEFSQAWENAKRNRDFLVLLQRNWESRSRMPNKNRRTSLNKTSVDFTGRKRARTSSNFTDITYQTMAHQQPIIIIGAGVAGLTLAQGLRSRSVAFRLFERRPRSHCSQGHRFRISEGGLSALNSVLSPQLQSLFKDTAAGKNRFEPRYVDAINLQYPKPTPVLQSESLPLDRTWVRQLLSLDLDDAIEYEKNFESYEIVDKEVHVQFTDGSVMRGRMLVGADGIRSRVRKQLQPARRLLDLERWIMWGRTPLKSEKQLPPDLLTWCMYLDDEANVQAVVEPMIWPKGAWQTSGQRLPNYDDYVYWCVCATSRQYADELPKKTIEGKREYLQRITKSWHPNLKRLFDAATLEQSACVPVISSKPDIEIRSTGQAGRVTIIGDAAHAMSAMGGSGADTAVRNAVDLARTIAEEGVTRESIEGFESRMEARAKERIEHSFRGGQKFWRGKEWTEYEEIDA</sequence>
<organism evidence="1 2">
    <name type="scientific">Lasiodiplodia mahajangana</name>
    <dbReference type="NCBI Taxonomy" id="1108764"/>
    <lineage>
        <taxon>Eukaryota</taxon>
        <taxon>Fungi</taxon>
        <taxon>Dikarya</taxon>
        <taxon>Ascomycota</taxon>
        <taxon>Pezizomycotina</taxon>
        <taxon>Dothideomycetes</taxon>
        <taxon>Dothideomycetes incertae sedis</taxon>
        <taxon>Botryosphaeriales</taxon>
        <taxon>Botryosphaeriaceae</taxon>
        <taxon>Lasiodiplodia</taxon>
    </lineage>
</organism>
<keyword evidence="2" id="KW-1185">Reference proteome</keyword>
<evidence type="ECO:0000313" key="2">
    <source>
        <dbReference type="Proteomes" id="UP001153332"/>
    </source>
</evidence>
<accession>A0ACC2JKZ0</accession>
<protein>
    <submittedName>
        <fullName evidence="1">Uncharacterized protein</fullName>
    </submittedName>
</protein>
<reference evidence="1" key="1">
    <citation type="submission" date="2022-12" db="EMBL/GenBank/DDBJ databases">
        <title>Genome Sequence of Lasiodiplodia mahajangana.</title>
        <authorList>
            <person name="Buettner E."/>
        </authorList>
    </citation>
    <scope>NUCLEOTIDE SEQUENCE</scope>
    <source>
        <strain evidence="1">VT137</strain>
    </source>
</reference>
<dbReference type="Proteomes" id="UP001153332">
    <property type="component" value="Unassembled WGS sequence"/>
</dbReference>